<organism evidence="2 3">
    <name type="scientific">Adiantum capillus-veneris</name>
    <name type="common">Maidenhair fern</name>
    <dbReference type="NCBI Taxonomy" id="13818"/>
    <lineage>
        <taxon>Eukaryota</taxon>
        <taxon>Viridiplantae</taxon>
        <taxon>Streptophyta</taxon>
        <taxon>Embryophyta</taxon>
        <taxon>Tracheophyta</taxon>
        <taxon>Polypodiopsida</taxon>
        <taxon>Polypodiidae</taxon>
        <taxon>Polypodiales</taxon>
        <taxon>Pteridineae</taxon>
        <taxon>Pteridaceae</taxon>
        <taxon>Vittarioideae</taxon>
        <taxon>Adiantum</taxon>
    </lineage>
</organism>
<keyword evidence="1" id="KW-0812">Transmembrane</keyword>
<comment type="caution">
    <text evidence="2">The sequence shown here is derived from an EMBL/GenBank/DDBJ whole genome shotgun (WGS) entry which is preliminary data.</text>
</comment>
<keyword evidence="3" id="KW-1185">Reference proteome</keyword>
<reference evidence="2" key="1">
    <citation type="submission" date="2021-01" db="EMBL/GenBank/DDBJ databases">
        <title>Adiantum capillus-veneris genome.</title>
        <authorList>
            <person name="Fang Y."/>
            <person name="Liao Q."/>
        </authorList>
    </citation>
    <scope>NUCLEOTIDE SEQUENCE</scope>
    <source>
        <strain evidence="2">H3</strain>
        <tissue evidence="2">Leaf</tissue>
    </source>
</reference>
<sequence length="222" mass="24988">MRLLLHRKLPLGYSLCDPLRVGCLFVIDLDTFVTRGMISGAFSVSGLAARLLSIWIGLSLLGLINGAFFRGILQRKTGNTLTMDKSKRPVSAVVSRNASCRGGRVLEWRDGAGPVVIEFLSLRIKNIRTGRKTCKTYQFRGEFCCWDYTEARFLSKPLSKDSQALRQKLLIVREHPSLRGSIGNLNVRFVDECEIFDIKCSWLHRCGYSGSSTSFMANRLLF</sequence>
<evidence type="ECO:0000313" key="2">
    <source>
        <dbReference type="EMBL" id="KAI5083315.1"/>
    </source>
</evidence>
<dbReference type="EMBL" id="JABFUD020000002">
    <property type="protein sequence ID" value="KAI5083315.1"/>
    <property type="molecule type" value="Genomic_DNA"/>
</dbReference>
<gene>
    <name evidence="2" type="ORF">GOP47_0003058</name>
</gene>
<name>A0A9D4VC34_ADICA</name>
<feature type="transmembrane region" description="Helical" evidence="1">
    <location>
        <begin position="54"/>
        <end position="73"/>
    </location>
</feature>
<keyword evidence="1" id="KW-0472">Membrane</keyword>
<dbReference type="Proteomes" id="UP000886520">
    <property type="component" value="Chromosome 3"/>
</dbReference>
<keyword evidence="1" id="KW-1133">Transmembrane helix</keyword>
<protein>
    <submittedName>
        <fullName evidence="2">Uncharacterized protein</fullName>
    </submittedName>
</protein>
<evidence type="ECO:0000313" key="3">
    <source>
        <dbReference type="Proteomes" id="UP000886520"/>
    </source>
</evidence>
<accession>A0A9D4VC34</accession>
<evidence type="ECO:0000256" key="1">
    <source>
        <dbReference type="SAM" id="Phobius"/>
    </source>
</evidence>
<proteinExistence type="predicted"/>
<dbReference type="AlphaFoldDB" id="A0A9D4VC34"/>